<dbReference type="WBParaSite" id="OFLC_0000368701-mRNA-1">
    <property type="protein sequence ID" value="OFLC_0000368701-mRNA-1"/>
    <property type="gene ID" value="OFLC_0000368701"/>
</dbReference>
<evidence type="ECO:0000313" key="3">
    <source>
        <dbReference type="WBParaSite" id="OFLC_0000368701-mRNA-1"/>
    </source>
</evidence>
<sequence>MKLRQRDVDEVVTLAHSYLMQHDLRPRIRSTSTLAPDEENDDENAELRRVGIQIKSDSDRLVQEWNELREQLNAWARIIYDANAKMEKLSSTIAECQLALSNMEERMEQLRPIEELRLEELTKAVNESEQLKQYLARTRIYVDDANDLSGQLLASDVELAPEPSAQLKSINDRYAVVF</sequence>
<dbReference type="Gene3D" id="1.20.58.60">
    <property type="match status" value="1"/>
</dbReference>
<gene>
    <name evidence="1" type="ORF">OFLC_LOCUS3690</name>
</gene>
<dbReference type="AlphaFoldDB" id="A0A183H876"/>
<dbReference type="SUPFAM" id="SSF46966">
    <property type="entry name" value="Spectrin repeat"/>
    <property type="match status" value="1"/>
</dbReference>
<keyword evidence="2" id="KW-1185">Reference proteome</keyword>
<proteinExistence type="predicted"/>
<reference evidence="3" key="1">
    <citation type="submission" date="2016-06" db="UniProtKB">
        <authorList>
            <consortium name="WormBaseParasite"/>
        </authorList>
    </citation>
    <scope>IDENTIFICATION</scope>
</reference>
<evidence type="ECO:0000313" key="2">
    <source>
        <dbReference type="Proteomes" id="UP000267606"/>
    </source>
</evidence>
<dbReference type="STRING" id="387005.A0A183H876"/>
<name>A0A183H876_9BILA</name>
<accession>A0A183H876</accession>
<reference evidence="1 2" key="2">
    <citation type="submission" date="2018-11" db="EMBL/GenBank/DDBJ databases">
        <authorList>
            <consortium name="Pathogen Informatics"/>
        </authorList>
    </citation>
    <scope>NUCLEOTIDE SEQUENCE [LARGE SCALE GENOMIC DNA]</scope>
</reference>
<evidence type="ECO:0000313" key="1">
    <source>
        <dbReference type="EMBL" id="VDO37439.1"/>
    </source>
</evidence>
<dbReference type="EMBL" id="UZAJ01002558">
    <property type="protein sequence ID" value="VDO37439.1"/>
    <property type="molecule type" value="Genomic_DNA"/>
</dbReference>
<organism evidence="3">
    <name type="scientific">Onchocerca flexuosa</name>
    <dbReference type="NCBI Taxonomy" id="387005"/>
    <lineage>
        <taxon>Eukaryota</taxon>
        <taxon>Metazoa</taxon>
        <taxon>Ecdysozoa</taxon>
        <taxon>Nematoda</taxon>
        <taxon>Chromadorea</taxon>
        <taxon>Rhabditida</taxon>
        <taxon>Spirurina</taxon>
        <taxon>Spiruromorpha</taxon>
        <taxon>Filarioidea</taxon>
        <taxon>Onchocercidae</taxon>
        <taxon>Onchocerca</taxon>
    </lineage>
</organism>
<dbReference type="Proteomes" id="UP000267606">
    <property type="component" value="Unassembled WGS sequence"/>
</dbReference>
<protein>
    <submittedName>
        <fullName evidence="3">Nsp1_C domain-containing protein</fullName>
    </submittedName>
</protein>